<dbReference type="InterPro" id="IPR027417">
    <property type="entry name" value="P-loop_NTPase"/>
</dbReference>
<accession>R6I9E3</accession>
<dbReference type="Pfam" id="PF13500">
    <property type="entry name" value="AAA_26"/>
    <property type="match status" value="1"/>
</dbReference>
<dbReference type="EMBL" id="CBDS010000068">
    <property type="protein sequence ID" value="CDB45940.1"/>
    <property type="molecule type" value="Genomic_DNA"/>
</dbReference>
<dbReference type="GO" id="GO:0005829">
    <property type="term" value="C:cytosol"/>
    <property type="evidence" value="ECO:0007669"/>
    <property type="project" value="TreeGrafter"/>
</dbReference>
<evidence type="ECO:0000313" key="14">
    <source>
        <dbReference type="Proteomes" id="UP000484547"/>
    </source>
</evidence>
<dbReference type="eggNOG" id="COG0132">
    <property type="taxonomic scope" value="Bacteria"/>
</dbReference>
<evidence type="ECO:0000256" key="4">
    <source>
        <dbReference type="ARBA" id="ARBA00022741"/>
    </source>
</evidence>
<reference evidence="10" key="1">
    <citation type="submission" date="2012-11" db="EMBL/GenBank/DDBJ databases">
        <title>Dependencies among metagenomic species, viruses, plasmids and units of genetic variation.</title>
        <authorList>
            <person name="Nielsen H.B."/>
            <person name="Almeida M."/>
            <person name="Juncker A.S."/>
            <person name="Rasmussen S."/>
            <person name="Li J."/>
            <person name="Sunagawa S."/>
            <person name="Plichta D."/>
            <person name="Gautier L."/>
            <person name="Le Chatelier E."/>
            <person name="Peletier E."/>
            <person name="Bonde I."/>
            <person name="Nielsen T."/>
            <person name="Manichanh C."/>
            <person name="Arumugam M."/>
            <person name="Batto J."/>
            <person name="Santos M.B.Q.D."/>
            <person name="Blom N."/>
            <person name="Borruel N."/>
            <person name="Burgdorf K.S."/>
            <person name="Boumezbeur F."/>
            <person name="Casellas F."/>
            <person name="Dore J."/>
            <person name="Guarner F."/>
            <person name="Hansen T."/>
            <person name="Hildebrand F."/>
            <person name="Kaas R.S."/>
            <person name="Kennedy S."/>
            <person name="Kristiansen K."/>
            <person name="Kultima J.R."/>
            <person name="Leonard P."/>
            <person name="Levenez F."/>
            <person name="Lund O."/>
            <person name="Moumen B."/>
            <person name="Le Paslier D."/>
            <person name="Pons N."/>
            <person name="Pedersen O."/>
            <person name="Prifti E."/>
            <person name="Qin J."/>
            <person name="Raes J."/>
            <person name="Tap J."/>
            <person name="Tims S."/>
            <person name="Ussery D.W."/>
            <person name="Yamada T."/>
            <person name="MetaHit consortium"/>
            <person name="Renault P."/>
            <person name="Sicheritz-Ponten T."/>
            <person name="Bork P."/>
            <person name="Wang J."/>
            <person name="Brunak S."/>
            <person name="Ehrlich S.D."/>
        </authorList>
    </citation>
    <scope>NUCLEOTIDE SEQUENCE [LARGE SCALE GENOMIC DNA]</scope>
</reference>
<evidence type="ECO:0000313" key="12">
    <source>
        <dbReference type="EMBL" id="MTU04518.1"/>
    </source>
</evidence>
<dbReference type="UniPathway" id="UPA00078">
    <property type="reaction ID" value="UER00161"/>
</dbReference>
<dbReference type="Proteomes" id="UP000484547">
    <property type="component" value="Unassembled WGS sequence"/>
</dbReference>
<evidence type="ECO:0000256" key="5">
    <source>
        <dbReference type="ARBA" id="ARBA00022756"/>
    </source>
</evidence>
<feature type="binding site" evidence="9">
    <location>
        <begin position="117"/>
        <end position="120"/>
    </location>
    <ligand>
        <name>ATP</name>
        <dbReference type="ChEBI" id="CHEBI:30616"/>
    </ligand>
</feature>
<proteinExistence type="inferred from homology"/>
<evidence type="ECO:0000256" key="6">
    <source>
        <dbReference type="ARBA" id="ARBA00022840"/>
    </source>
</evidence>
<feature type="active site" evidence="9">
    <location>
        <position position="37"/>
    </location>
</feature>
<dbReference type="GO" id="GO:0009102">
    <property type="term" value="P:biotin biosynthetic process"/>
    <property type="evidence" value="ECO:0007669"/>
    <property type="project" value="UniProtKB-UniRule"/>
</dbReference>
<dbReference type="Proteomes" id="UP000443070">
    <property type="component" value="Unassembled WGS sequence"/>
</dbReference>
<organism evidence="10">
    <name type="scientific">Phascolarctobacterium faecium</name>
    <dbReference type="NCBI Taxonomy" id="33025"/>
    <lineage>
        <taxon>Bacteria</taxon>
        <taxon>Bacillati</taxon>
        <taxon>Bacillota</taxon>
        <taxon>Negativicutes</taxon>
        <taxon>Acidaminococcales</taxon>
        <taxon>Acidaminococcaceae</taxon>
        <taxon>Phascolarctobacterium</taxon>
    </lineage>
</organism>
<dbReference type="GO" id="GO:0005524">
    <property type="term" value="F:ATP binding"/>
    <property type="evidence" value="ECO:0007669"/>
    <property type="project" value="UniProtKB-UniRule"/>
</dbReference>
<feature type="binding site" evidence="9">
    <location>
        <position position="16"/>
    </location>
    <ligand>
        <name>Mg(2+)</name>
        <dbReference type="ChEBI" id="CHEBI:18420"/>
    </ligand>
</feature>
<comment type="pathway">
    <text evidence="9">Cofactor biosynthesis; biotin biosynthesis; biotin from 7,8-diaminononanoate: step 1/2.</text>
</comment>
<comment type="catalytic activity">
    <reaction evidence="8">
        <text>(7R,8S)-8-amino-7-(carboxyamino)nonanoate + ATP = (4R,5S)-dethiobiotin + ADP + phosphate + H(+)</text>
        <dbReference type="Rhea" id="RHEA:63684"/>
        <dbReference type="ChEBI" id="CHEBI:15378"/>
        <dbReference type="ChEBI" id="CHEBI:30616"/>
        <dbReference type="ChEBI" id="CHEBI:43474"/>
        <dbReference type="ChEBI" id="CHEBI:149470"/>
        <dbReference type="ChEBI" id="CHEBI:149473"/>
        <dbReference type="ChEBI" id="CHEBI:456216"/>
    </reaction>
</comment>
<sequence>MLGIGVTATDTEIGKTVVSGALAAAMRHRGYKTGVYKPAASGCVKNSDGKLISTDAEFLLHCAGLNVEKHDQVVPYVLEAALAPAEASRLAGVKIDPCVMLAGAREMLLGSQISIVEGVGGISAPLTDEYLVKDFFGELKLPLVIVVKAVLGNVNHAVLTAEYARIHGLKVVGLIVNGWDRKKAGALEQSNLYYYEKLTGLPILGKLPVLSQHLLDEFNSRELAEITEANIDIDRILSLAGGTVK</sequence>
<evidence type="ECO:0000256" key="1">
    <source>
        <dbReference type="ARBA" id="ARBA00022490"/>
    </source>
</evidence>
<keyword evidence="6 9" id="KW-0067">ATP-binding</keyword>
<name>R6I9E3_9FIRM</name>
<keyword evidence="13" id="KW-1185">Reference proteome</keyword>
<dbReference type="NCBIfam" id="TIGR00347">
    <property type="entry name" value="bioD"/>
    <property type="match status" value="1"/>
</dbReference>
<feature type="binding site" evidence="9">
    <location>
        <begin position="208"/>
        <end position="210"/>
    </location>
    <ligand>
        <name>ATP</name>
        <dbReference type="ChEBI" id="CHEBI:30616"/>
    </ligand>
</feature>
<feature type="binding site" evidence="9">
    <location>
        <position position="55"/>
    </location>
    <ligand>
        <name>Mg(2+)</name>
        <dbReference type="ChEBI" id="CHEBI:18420"/>
    </ligand>
</feature>
<keyword evidence="3 9" id="KW-0479">Metal-binding</keyword>
<keyword evidence="5 9" id="KW-0093">Biotin biosynthesis</keyword>
<feature type="binding site" evidence="9">
    <location>
        <position position="55"/>
    </location>
    <ligand>
        <name>ATP</name>
        <dbReference type="ChEBI" id="CHEBI:30616"/>
    </ligand>
</feature>
<feature type="binding site" evidence="9">
    <location>
        <position position="212"/>
    </location>
    <ligand>
        <name>ATP</name>
        <dbReference type="ChEBI" id="CHEBI:30616"/>
    </ligand>
</feature>
<comment type="caution">
    <text evidence="10">The sequence shown here is derived from an EMBL/GenBank/DDBJ whole genome shotgun (WGS) entry which is preliminary data.</text>
</comment>
<evidence type="ECO:0000256" key="2">
    <source>
        <dbReference type="ARBA" id="ARBA00022598"/>
    </source>
</evidence>
<dbReference type="STRING" id="1262914.BN533_01013"/>
<keyword evidence="7 9" id="KW-0460">Magnesium</keyword>
<dbReference type="HOGENOM" id="CLU_072551_0_0_9"/>
<comment type="cofactor">
    <cofactor evidence="9">
        <name>Mg(2+)</name>
        <dbReference type="ChEBI" id="CHEBI:18420"/>
    </cofactor>
</comment>
<dbReference type="RefSeq" id="WP_021717915.1">
    <property type="nucleotide sequence ID" value="NZ_CATZQN010000006.1"/>
</dbReference>
<keyword evidence="4 9" id="KW-0547">Nucleotide-binding</keyword>
<dbReference type="HAMAP" id="MF_00336">
    <property type="entry name" value="BioD"/>
    <property type="match status" value="1"/>
</dbReference>
<evidence type="ECO:0000313" key="13">
    <source>
        <dbReference type="Proteomes" id="UP000443070"/>
    </source>
</evidence>
<dbReference type="EMBL" id="WNBW01000007">
    <property type="protein sequence ID" value="MTU04518.1"/>
    <property type="molecule type" value="Genomic_DNA"/>
</dbReference>
<dbReference type="GO" id="GO:0000287">
    <property type="term" value="F:magnesium ion binding"/>
    <property type="evidence" value="ECO:0007669"/>
    <property type="project" value="UniProtKB-UniRule"/>
</dbReference>
<dbReference type="SUPFAM" id="SSF52540">
    <property type="entry name" value="P-loop containing nucleoside triphosphate hydrolases"/>
    <property type="match status" value="1"/>
</dbReference>
<accession>A0A6I3RXF0</accession>
<protein>
    <recommendedName>
        <fullName evidence="9">ATP-dependent dethiobiotin synthetase BioD</fullName>
        <ecNumber evidence="9">6.3.3.3</ecNumber>
    </recommendedName>
    <alternativeName>
        <fullName evidence="9">DTB synthetase</fullName>
        <shortName evidence="9">DTBS</shortName>
    </alternativeName>
    <alternativeName>
        <fullName evidence="9">Dethiobiotin synthase</fullName>
    </alternativeName>
</protein>
<feature type="binding site" evidence="9">
    <location>
        <begin position="12"/>
        <end position="17"/>
    </location>
    <ligand>
        <name>ATP</name>
        <dbReference type="ChEBI" id="CHEBI:30616"/>
    </ligand>
</feature>
<feature type="binding site" evidence="9">
    <location>
        <position position="117"/>
    </location>
    <ligand>
        <name>Mg(2+)</name>
        <dbReference type="ChEBI" id="CHEBI:18420"/>
    </ligand>
</feature>
<dbReference type="GO" id="GO:0004141">
    <property type="term" value="F:dethiobiotin synthase activity"/>
    <property type="evidence" value="ECO:0007669"/>
    <property type="project" value="UniProtKB-UniRule"/>
</dbReference>
<comment type="subcellular location">
    <subcellularLocation>
        <location evidence="9">Cytoplasm</location>
    </subcellularLocation>
</comment>
<keyword evidence="2 9" id="KW-0436">Ligase</keyword>
<comment type="catalytic activity">
    <reaction evidence="9">
        <text>(7R,8S)-7,8-diammoniononanoate + CO2 + ATP = (4R,5S)-dethiobiotin + ADP + phosphate + 3 H(+)</text>
        <dbReference type="Rhea" id="RHEA:15805"/>
        <dbReference type="ChEBI" id="CHEBI:15378"/>
        <dbReference type="ChEBI" id="CHEBI:16526"/>
        <dbReference type="ChEBI" id="CHEBI:30616"/>
        <dbReference type="ChEBI" id="CHEBI:43474"/>
        <dbReference type="ChEBI" id="CHEBI:149469"/>
        <dbReference type="ChEBI" id="CHEBI:149473"/>
        <dbReference type="ChEBI" id="CHEBI:456216"/>
        <dbReference type="EC" id="6.3.3.3"/>
    </reaction>
</comment>
<reference evidence="13 14" key="2">
    <citation type="journal article" date="2019" name="Nat. Med.">
        <title>A library of human gut bacterial isolates paired with longitudinal multiomics data enables mechanistic microbiome research.</title>
        <authorList>
            <person name="Poyet M."/>
            <person name="Groussin M."/>
            <person name="Gibbons S.M."/>
            <person name="Avila-Pacheco J."/>
            <person name="Jiang X."/>
            <person name="Kearney S.M."/>
            <person name="Perrotta A.R."/>
            <person name="Berdy B."/>
            <person name="Zhao S."/>
            <person name="Lieberman T.D."/>
            <person name="Swanson P.K."/>
            <person name="Smith M."/>
            <person name="Roesemann S."/>
            <person name="Alexander J.E."/>
            <person name="Rich S.A."/>
            <person name="Livny J."/>
            <person name="Vlamakis H."/>
            <person name="Clish C."/>
            <person name="Bullock K."/>
            <person name="Deik A."/>
            <person name="Scott J."/>
            <person name="Pierce K.A."/>
            <person name="Xavier R.J."/>
            <person name="Alm E.J."/>
        </authorList>
    </citation>
    <scope>NUCLEOTIDE SEQUENCE [LARGE SCALE GENOMIC DNA]</scope>
    <source>
        <strain evidence="11 14">BIOML-A13</strain>
        <strain evidence="12 13">BIOML-A3</strain>
    </source>
</reference>
<dbReference type="OrthoDB" id="9802097at2"/>
<dbReference type="PIRSF" id="PIRSF006755">
    <property type="entry name" value="DTB_synth"/>
    <property type="match status" value="1"/>
</dbReference>
<dbReference type="PANTHER" id="PTHR43210">
    <property type="entry name" value="DETHIOBIOTIN SYNTHETASE"/>
    <property type="match status" value="1"/>
</dbReference>
<dbReference type="CDD" id="cd03109">
    <property type="entry name" value="DTBS"/>
    <property type="match status" value="1"/>
</dbReference>
<comment type="subunit">
    <text evidence="9">Homodimer.</text>
</comment>
<dbReference type="EC" id="6.3.3.3" evidence="9"/>
<feature type="binding site" evidence="9">
    <location>
        <position position="41"/>
    </location>
    <ligand>
        <name>substrate</name>
    </ligand>
</feature>
<dbReference type="AlphaFoldDB" id="R6I9E3"/>
<dbReference type="InterPro" id="IPR004472">
    <property type="entry name" value="DTB_synth_BioD"/>
</dbReference>
<comment type="caution">
    <text evidence="9">Lacks conserved residue(s) required for the propagation of feature annotation.</text>
</comment>
<dbReference type="EMBL" id="WNBM01000007">
    <property type="protein sequence ID" value="MTT76454.1"/>
    <property type="molecule type" value="Genomic_DNA"/>
</dbReference>
<keyword evidence="1 9" id="KW-0963">Cytoplasm</keyword>
<comment type="function">
    <text evidence="9">Catalyzes a mechanistically unusual reaction, the ATP-dependent insertion of CO2 between the N7 and N8 nitrogen atoms of 7,8-diaminopelargonic acid (DAPA, also called 7,8-diammoniononanoate) to form a ureido ring.</text>
</comment>
<evidence type="ECO:0000256" key="9">
    <source>
        <dbReference type="HAMAP-Rule" id="MF_00336"/>
    </source>
</evidence>
<gene>
    <name evidence="9 11" type="primary">bioD</name>
    <name evidence="10" type="ORF">BN533_01013</name>
    <name evidence="11" type="ORF">GMD11_09265</name>
    <name evidence="12" type="ORF">GMD18_08920</name>
</gene>
<evidence type="ECO:0000256" key="3">
    <source>
        <dbReference type="ARBA" id="ARBA00022723"/>
    </source>
</evidence>
<evidence type="ECO:0000256" key="8">
    <source>
        <dbReference type="ARBA" id="ARBA00047386"/>
    </source>
</evidence>
<evidence type="ECO:0000313" key="10">
    <source>
        <dbReference type="EMBL" id="CDB45940.1"/>
    </source>
</evidence>
<evidence type="ECO:0000313" key="11">
    <source>
        <dbReference type="EMBL" id="MTT76454.1"/>
    </source>
</evidence>
<comment type="similarity">
    <text evidence="9">Belongs to the dethiobiotin synthetase family.</text>
</comment>
<dbReference type="Gene3D" id="3.40.50.300">
    <property type="entry name" value="P-loop containing nucleotide triphosphate hydrolases"/>
    <property type="match status" value="1"/>
</dbReference>
<evidence type="ECO:0000256" key="7">
    <source>
        <dbReference type="ARBA" id="ARBA00022842"/>
    </source>
</evidence>
<dbReference type="PANTHER" id="PTHR43210:SF2">
    <property type="entry name" value="ATP-DEPENDENT DETHIOBIOTIN SYNTHETASE BIOD 2"/>
    <property type="match status" value="1"/>
</dbReference>